<organism evidence="2 3">
    <name type="scientific">Cajanus cajan</name>
    <name type="common">Pigeon pea</name>
    <name type="synonym">Cajanus indicus</name>
    <dbReference type="NCBI Taxonomy" id="3821"/>
    <lineage>
        <taxon>Eukaryota</taxon>
        <taxon>Viridiplantae</taxon>
        <taxon>Streptophyta</taxon>
        <taxon>Embryophyta</taxon>
        <taxon>Tracheophyta</taxon>
        <taxon>Spermatophyta</taxon>
        <taxon>Magnoliopsida</taxon>
        <taxon>eudicotyledons</taxon>
        <taxon>Gunneridae</taxon>
        <taxon>Pentapetalae</taxon>
        <taxon>rosids</taxon>
        <taxon>fabids</taxon>
        <taxon>Fabales</taxon>
        <taxon>Fabaceae</taxon>
        <taxon>Papilionoideae</taxon>
        <taxon>50 kb inversion clade</taxon>
        <taxon>NPAAA clade</taxon>
        <taxon>indigoferoid/millettioid clade</taxon>
        <taxon>Phaseoleae</taxon>
        <taxon>Cajanus</taxon>
    </lineage>
</organism>
<dbReference type="InterPro" id="IPR012337">
    <property type="entry name" value="RNaseH-like_sf"/>
</dbReference>
<dbReference type="Gene3D" id="3.30.420.10">
    <property type="entry name" value="Ribonuclease H-like superfamily/Ribonuclease H"/>
    <property type="match status" value="1"/>
</dbReference>
<dbReference type="PANTHER" id="PTHR47723">
    <property type="entry name" value="OS05G0353850 PROTEIN"/>
    <property type="match status" value="1"/>
</dbReference>
<dbReference type="Proteomes" id="UP000075243">
    <property type="component" value="Chromosome 11"/>
</dbReference>
<dbReference type="InterPro" id="IPR053151">
    <property type="entry name" value="RNase_H-like"/>
</dbReference>
<dbReference type="Pfam" id="PF13456">
    <property type="entry name" value="RVT_3"/>
    <property type="match status" value="1"/>
</dbReference>
<name>A0A151SQT9_CAJCA</name>
<evidence type="ECO:0000313" key="2">
    <source>
        <dbReference type="EMBL" id="KYP57109.1"/>
    </source>
</evidence>
<accession>A0A151SQT9</accession>
<dbReference type="CDD" id="cd06222">
    <property type="entry name" value="RNase_H_like"/>
    <property type="match status" value="1"/>
</dbReference>
<proteinExistence type="predicted"/>
<reference evidence="2 3" key="1">
    <citation type="journal article" date="2012" name="Nat. Biotechnol.">
        <title>Draft genome sequence of pigeonpea (Cajanus cajan), an orphan legume crop of resource-poor farmers.</title>
        <authorList>
            <person name="Varshney R.K."/>
            <person name="Chen W."/>
            <person name="Li Y."/>
            <person name="Bharti A.K."/>
            <person name="Saxena R.K."/>
            <person name="Schlueter J.A."/>
            <person name="Donoghue M.T."/>
            <person name="Azam S."/>
            <person name="Fan G."/>
            <person name="Whaley A.M."/>
            <person name="Farmer A.D."/>
            <person name="Sheridan J."/>
            <person name="Iwata A."/>
            <person name="Tuteja R."/>
            <person name="Penmetsa R.V."/>
            <person name="Wu W."/>
            <person name="Upadhyaya H.D."/>
            <person name="Yang S.P."/>
            <person name="Shah T."/>
            <person name="Saxena K.B."/>
            <person name="Michael T."/>
            <person name="McCombie W.R."/>
            <person name="Yang B."/>
            <person name="Zhang G."/>
            <person name="Yang H."/>
            <person name="Wang J."/>
            <person name="Spillane C."/>
            <person name="Cook D.R."/>
            <person name="May G.D."/>
            <person name="Xu X."/>
            <person name="Jackson S.A."/>
        </authorList>
    </citation>
    <scope>NUCLEOTIDE SEQUENCE [LARGE SCALE GENOMIC DNA]</scope>
    <source>
        <strain evidence="3">cv. Asha</strain>
    </source>
</reference>
<dbReference type="InterPro" id="IPR026960">
    <property type="entry name" value="RVT-Znf"/>
</dbReference>
<sequence length="365" mass="41777">MSSENVRDVWTWKTELTGLYSVKSAYTWLCRQQSDQLEETNWAWIWRTCLPASIQFFLWQICHEALPTRETLVHRGIIDNSNCPMCNAQQETLLHCLLECPRIGALWNSLGLCQPHLPTDSEKIKEWLKCWVEEQGSIIPVLLWVIWRSRNNMIFKGKLDKVADLKVWVSTWCSAIIRAYGGEPATGSIWQQRSTRLVRWTAKEGDWVTINVDGSALTNPGAVGVGGLVRDNTGLFMVGFYGSIGISNNIHAELVAMWRGLTLCWERGYSHVCCQSDCLYVVQLLQQESSHYHRYAVLLDKIKELISRHWTCQVIHILREGNFCADFFARKGAVSSEGLVILEEAPVEMEELLRKDITGTCVLRR</sequence>
<dbReference type="InterPro" id="IPR044730">
    <property type="entry name" value="RNase_H-like_dom_plant"/>
</dbReference>
<dbReference type="InterPro" id="IPR036397">
    <property type="entry name" value="RNaseH_sf"/>
</dbReference>
<dbReference type="OMA" id="LECPRIG"/>
<gene>
    <name evidence="2" type="ORF">KK1_003365</name>
</gene>
<dbReference type="PANTHER" id="PTHR47723:SF19">
    <property type="entry name" value="POLYNUCLEOTIDYL TRANSFERASE, RIBONUCLEASE H-LIKE SUPERFAMILY PROTEIN"/>
    <property type="match status" value="1"/>
</dbReference>
<evidence type="ECO:0000313" key="3">
    <source>
        <dbReference type="Proteomes" id="UP000075243"/>
    </source>
</evidence>
<keyword evidence="3" id="KW-1185">Reference proteome</keyword>
<dbReference type="AlphaFoldDB" id="A0A151SQT9"/>
<protein>
    <submittedName>
        <fullName evidence="2">Ribonuclease H protein At1g65750 family</fullName>
    </submittedName>
</protein>
<feature type="domain" description="RNase H type-1" evidence="1">
    <location>
        <begin position="204"/>
        <end position="334"/>
    </location>
</feature>
<dbReference type="EMBL" id="CM003613">
    <property type="protein sequence ID" value="KYP57109.1"/>
    <property type="molecule type" value="Genomic_DNA"/>
</dbReference>
<evidence type="ECO:0000259" key="1">
    <source>
        <dbReference type="PROSITE" id="PS50879"/>
    </source>
</evidence>
<dbReference type="GO" id="GO:0004523">
    <property type="term" value="F:RNA-DNA hybrid ribonuclease activity"/>
    <property type="evidence" value="ECO:0007669"/>
    <property type="project" value="InterPro"/>
</dbReference>
<dbReference type="InterPro" id="IPR002156">
    <property type="entry name" value="RNaseH_domain"/>
</dbReference>
<dbReference type="SUPFAM" id="SSF53098">
    <property type="entry name" value="Ribonuclease H-like"/>
    <property type="match status" value="1"/>
</dbReference>
<dbReference type="Gramene" id="C.cajan_03289.t">
    <property type="protein sequence ID" value="C.cajan_03289.t.cds1"/>
    <property type="gene ID" value="C.cajan_03289"/>
</dbReference>
<dbReference type="PROSITE" id="PS50879">
    <property type="entry name" value="RNASE_H_1"/>
    <property type="match status" value="1"/>
</dbReference>
<dbReference type="Pfam" id="PF13966">
    <property type="entry name" value="zf-RVT"/>
    <property type="match status" value="1"/>
</dbReference>
<dbReference type="GO" id="GO:0003676">
    <property type="term" value="F:nucleic acid binding"/>
    <property type="evidence" value="ECO:0007669"/>
    <property type="project" value="InterPro"/>
</dbReference>